<dbReference type="PATRIC" id="fig|931276.5.peg.2108"/>
<feature type="binding site" evidence="10">
    <location>
        <position position="524"/>
    </location>
    <ligand>
        <name>[Ni-4Fe-4S] cluster</name>
        <dbReference type="ChEBI" id="CHEBI:47739"/>
    </ligand>
</feature>
<evidence type="ECO:0000256" key="8">
    <source>
        <dbReference type="ARBA" id="ARBA00048733"/>
    </source>
</evidence>
<dbReference type="Pfam" id="PF03063">
    <property type="entry name" value="Prismane"/>
    <property type="match status" value="1"/>
</dbReference>
<comment type="cofactor">
    <cofactor evidence="1">
        <name>[4Fe-4S] cluster</name>
        <dbReference type="ChEBI" id="CHEBI:49883"/>
    </cofactor>
</comment>
<dbReference type="EMBL" id="CP004121">
    <property type="protein sequence ID" value="AGF55878.1"/>
    <property type="molecule type" value="Genomic_DNA"/>
</dbReference>
<keyword evidence="12" id="KW-1185">Reference proteome</keyword>
<comment type="catalytic activity">
    <reaction evidence="8 9">
        <text>CO + 2 oxidized [2Fe-2S]-[ferredoxin] + H2O = 2 reduced [2Fe-2S]-[ferredoxin] + CO2 + 2 H(+)</text>
        <dbReference type="Rhea" id="RHEA:21040"/>
        <dbReference type="Rhea" id="RHEA-COMP:10000"/>
        <dbReference type="Rhea" id="RHEA-COMP:10001"/>
        <dbReference type="ChEBI" id="CHEBI:15377"/>
        <dbReference type="ChEBI" id="CHEBI:15378"/>
        <dbReference type="ChEBI" id="CHEBI:16526"/>
        <dbReference type="ChEBI" id="CHEBI:17245"/>
        <dbReference type="ChEBI" id="CHEBI:33737"/>
        <dbReference type="ChEBI" id="CHEBI:33738"/>
        <dbReference type="EC" id="1.2.7.4"/>
    </reaction>
</comment>
<evidence type="ECO:0000256" key="4">
    <source>
        <dbReference type="ARBA" id="ARBA00022723"/>
    </source>
</evidence>
<gene>
    <name evidence="11" type="primary">cooS2</name>
    <name evidence="11" type="ORF">Cspa_c21120</name>
</gene>
<dbReference type="SUPFAM" id="SSF56821">
    <property type="entry name" value="Prismane protein-like"/>
    <property type="match status" value="1"/>
</dbReference>
<feature type="binding site" evidence="10">
    <location>
        <position position="444"/>
    </location>
    <ligand>
        <name>[Ni-4Fe-4S] cluster</name>
        <dbReference type="ChEBI" id="CHEBI:47739"/>
    </ligand>
</feature>
<dbReference type="PANTHER" id="PTHR30109">
    <property type="entry name" value="HYDROXYLAMINE REDUCTASE"/>
    <property type="match status" value="1"/>
</dbReference>
<proteinExistence type="predicted"/>
<dbReference type="AlphaFoldDB" id="M1MHT3"/>
<feature type="binding site" evidence="10">
    <location>
        <position position="52"/>
    </location>
    <ligand>
        <name>[4Fe-4S] cluster</name>
        <dbReference type="ChEBI" id="CHEBI:49883"/>
        <label>2</label>
    </ligand>
</feature>
<keyword evidence="2 9" id="KW-0004">4Fe-4S</keyword>
<dbReference type="GO" id="GO:0043885">
    <property type="term" value="F:anaerobic carbon-monoxide dehydrogenase activity"/>
    <property type="evidence" value="ECO:0007669"/>
    <property type="project" value="UniProtKB-UniRule"/>
</dbReference>
<dbReference type="GO" id="GO:0006091">
    <property type="term" value="P:generation of precursor metabolites and energy"/>
    <property type="evidence" value="ECO:0007669"/>
    <property type="project" value="InterPro"/>
</dbReference>
<dbReference type="Gene3D" id="3.40.50.2030">
    <property type="match status" value="2"/>
</dbReference>
<feature type="binding site" evidence="10">
    <location>
        <position position="44"/>
    </location>
    <ligand>
        <name>[4Fe-4S] cluster</name>
        <dbReference type="ChEBI" id="CHEBI:49883"/>
        <label>2</label>
    </ligand>
</feature>
<dbReference type="InterPro" id="IPR010047">
    <property type="entry name" value="CODH"/>
</dbReference>
<dbReference type="NCBIfam" id="TIGR01702">
    <property type="entry name" value="CO_DH_cata"/>
    <property type="match status" value="1"/>
</dbReference>
<accession>M1MHT3</accession>
<dbReference type="PIRSF" id="PIRSF005023">
    <property type="entry name" value="CODH"/>
    <property type="match status" value="1"/>
</dbReference>
<evidence type="ECO:0000256" key="2">
    <source>
        <dbReference type="ARBA" id="ARBA00022485"/>
    </source>
</evidence>
<evidence type="ECO:0000256" key="6">
    <source>
        <dbReference type="ARBA" id="ARBA00023004"/>
    </source>
</evidence>
<dbReference type="GO" id="GO:0051539">
    <property type="term" value="F:4 iron, 4 sulfur cluster binding"/>
    <property type="evidence" value="ECO:0007669"/>
    <property type="project" value="UniProtKB-UniRule"/>
</dbReference>
<dbReference type="eggNOG" id="COG1151">
    <property type="taxonomic scope" value="Bacteria"/>
</dbReference>
<dbReference type="GO" id="GO:0042542">
    <property type="term" value="P:response to hydrogen peroxide"/>
    <property type="evidence" value="ECO:0007669"/>
    <property type="project" value="TreeGrafter"/>
</dbReference>
<feature type="binding site" evidence="10">
    <location>
        <position position="43"/>
    </location>
    <ligand>
        <name>[4Fe-4S] cluster</name>
        <dbReference type="ChEBI" id="CHEBI:49883"/>
        <label>1</label>
        <note>ligand shared between dimeric partners</note>
    </ligand>
</feature>
<feature type="binding site" evidence="10">
    <location>
        <position position="331"/>
    </location>
    <ligand>
        <name>[Ni-4Fe-4S] cluster</name>
        <dbReference type="ChEBI" id="CHEBI:47739"/>
    </ligand>
</feature>
<dbReference type="KEGG" id="csr:Cspa_c21120"/>
<dbReference type="RefSeq" id="WP_015392198.1">
    <property type="nucleotide sequence ID" value="NC_020291.1"/>
</dbReference>
<evidence type="ECO:0000256" key="5">
    <source>
        <dbReference type="ARBA" id="ARBA00023002"/>
    </source>
</evidence>
<dbReference type="Gene3D" id="1.20.1270.30">
    <property type="match status" value="1"/>
</dbReference>
<dbReference type="InterPro" id="IPR016099">
    <property type="entry name" value="Prismane-like_a/b-sand"/>
</dbReference>
<dbReference type="GO" id="GO:0004601">
    <property type="term" value="F:peroxidase activity"/>
    <property type="evidence" value="ECO:0007669"/>
    <property type="project" value="TreeGrafter"/>
</dbReference>
<dbReference type="InterPro" id="IPR016101">
    <property type="entry name" value="CO_DH_a-bundle"/>
</dbReference>
<dbReference type="HOGENOM" id="CLU_030631_0_0_9"/>
<evidence type="ECO:0000256" key="9">
    <source>
        <dbReference type="PIRNR" id="PIRNR005023"/>
    </source>
</evidence>
<reference evidence="11 12" key="1">
    <citation type="submission" date="2013-02" db="EMBL/GenBank/DDBJ databases">
        <title>Genome sequence of Clostridium saccharoperbutylacetonicum N1-4(HMT).</title>
        <authorList>
            <person name="Poehlein A."/>
            <person name="Daniel R."/>
        </authorList>
    </citation>
    <scope>NUCLEOTIDE SEQUENCE [LARGE SCALE GENOMIC DNA]</scope>
    <source>
        <strain evidence="12">N1-4(HMT)</strain>
    </source>
</reference>
<feature type="binding site" evidence="10">
    <location>
        <position position="474"/>
    </location>
    <ligand>
        <name>[Ni-4Fe-4S] cluster</name>
        <dbReference type="ChEBI" id="CHEBI:47739"/>
    </ligand>
</feature>
<evidence type="ECO:0000256" key="1">
    <source>
        <dbReference type="ARBA" id="ARBA00001966"/>
    </source>
</evidence>
<dbReference type="GO" id="GO:0016151">
    <property type="term" value="F:nickel cation binding"/>
    <property type="evidence" value="ECO:0007669"/>
    <property type="project" value="InterPro"/>
</dbReference>
<evidence type="ECO:0000256" key="3">
    <source>
        <dbReference type="ARBA" id="ARBA00022596"/>
    </source>
</evidence>
<feature type="binding site" evidence="10">
    <location>
        <position position="66"/>
    </location>
    <ligand>
        <name>[4Fe-4S] cluster</name>
        <dbReference type="ChEBI" id="CHEBI:49883"/>
        <label>2</label>
    </ligand>
</feature>
<feature type="binding site" evidence="10">
    <location>
        <position position="258"/>
    </location>
    <ligand>
        <name>[Ni-4Fe-4S] cluster</name>
        <dbReference type="ChEBI" id="CHEBI:47739"/>
    </ligand>
</feature>
<keyword evidence="7 9" id="KW-0411">Iron-sulfur</keyword>
<dbReference type="EC" id="1.2.7.4" evidence="9"/>
<keyword evidence="6 9" id="KW-0408">Iron</keyword>
<protein>
    <recommendedName>
        <fullName evidence="9">Carbon monoxide dehydrogenase</fullName>
        <ecNumber evidence="9">1.2.7.4</ecNumber>
    </recommendedName>
</protein>
<keyword evidence="4 9" id="KW-0479">Metal-binding</keyword>
<dbReference type="GO" id="GO:0050418">
    <property type="term" value="F:hydroxylamine reductase activity"/>
    <property type="evidence" value="ECO:0007669"/>
    <property type="project" value="TreeGrafter"/>
</dbReference>
<dbReference type="PANTHER" id="PTHR30109:SF4">
    <property type="entry name" value="CARBON MONOXIDE DEHYDROGENASE"/>
    <property type="match status" value="1"/>
</dbReference>
<sequence>MNKCYNSSNNCLIDKAKAEKINLVWHRYEKMKPLCGFGEKGICCRICMKGPCRIDPFGNGAQEGICGANADTIVARNLVRMIASGTAAHSLHGKEIAKTILHIAKGETKNYEIKDVEKLKSVAKKLNINVDGKSVNDIAKEVAYKSLEDYSRFEEDPCTWLASNITTSRLNKLNSLGVALNNIESSVTDIMSRTHMGTDADPINLLLAGLRCALGDFTGMELSTNLSDILFGTPEPVISEANLGVIRADAVNIAVHGHNPLLSEIIVDVADEMQQEAINAGAPGGINIVGVCCTGNEVLLRRGIPLASNYLSQELVILTGALEAMIVDVQCIMPSLSKIASCYHTKLYTTMVEAKISGADHADLIGDKAIENAKEIIRKAIEAFKRRDTNKVLIPEEKNKIIAGFSTESIVNLLSKIDNEKPLRPIIDNIVNGNIRGITLFAGCNNVKITQDHNFVEMAKTLLENNILILATGCGAGAFAKNSLMNSEATLKYAGESLKAVLTLLGNEAGLNSPLPPVLHMGSCVDNSRGVDLAVALANELGVDLNQLPLVASAPELMSEKAISIGTWVAGLGLPLHIGLMPPVSGSTLVTNVLTLGLKNLVDGYFIVEEDPSKAAHIIIETIEEKRAALNITSNFRGTV</sequence>
<name>M1MHT3_9CLOT</name>
<dbReference type="CDD" id="cd01915">
    <property type="entry name" value="CODH"/>
    <property type="match status" value="1"/>
</dbReference>
<feature type="binding site" evidence="10">
    <location>
        <position position="293"/>
    </location>
    <ligand>
        <name>[Ni-4Fe-4S] cluster</name>
        <dbReference type="ChEBI" id="CHEBI:47739"/>
    </ligand>
</feature>
<dbReference type="InterPro" id="IPR004137">
    <property type="entry name" value="HCP/CODH"/>
</dbReference>
<evidence type="ECO:0000313" key="12">
    <source>
        <dbReference type="Proteomes" id="UP000011728"/>
    </source>
</evidence>
<keyword evidence="3 10" id="KW-0533">Nickel</keyword>
<evidence type="ECO:0000313" key="11">
    <source>
        <dbReference type="EMBL" id="AGF55878.1"/>
    </source>
</evidence>
<organism evidence="11 12">
    <name type="scientific">Clostridium saccharoperbutylacetonicum N1-4(HMT)</name>
    <dbReference type="NCBI Taxonomy" id="931276"/>
    <lineage>
        <taxon>Bacteria</taxon>
        <taxon>Bacillati</taxon>
        <taxon>Bacillota</taxon>
        <taxon>Clostridia</taxon>
        <taxon>Eubacteriales</taxon>
        <taxon>Clostridiaceae</taxon>
        <taxon>Clostridium</taxon>
    </lineage>
</organism>
<feature type="binding site" evidence="10">
    <location>
        <position position="35"/>
    </location>
    <ligand>
        <name>[4Fe-4S] cluster</name>
        <dbReference type="ChEBI" id="CHEBI:49883"/>
        <label>1</label>
        <note>ligand shared between dimeric partners</note>
    </ligand>
</feature>
<dbReference type="OrthoDB" id="5478720at2"/>
<evidence type="ECO:0000256" key="7">
    <source>
        <dbReference type="ARBA" id="ARBA00023014"/>
    </source>
</evidence>
<evidence type="ECO:0000256" key="10">
    <source>
        <dbReference type="PIRSR" id="PIRSR005023-1"/>
    </source>
</evidence>
<dbReference type="InterPro" id="IPR011254">
    <property type="entry name" value="Prismane-like_sf"/>
</dbReference>
<dbReference type="Proteomes" id="UP000011728">
    <property type="component" value="Chromosome"/>
</dbReference>
<feature type="binding site" evidence="10">
    <location>
        <position position="47"/>
    </location>
    <ligand>
        <name>[4Fe-4S] cluster</name>
        <dbReference type="ChEBI" id="CHEBI:49883"/>
        <label>2</label>
    </ligand>
</feature>
<keyword evidence="5 9" id="KW-0560">Oxidoreductase</keyword>